<name>A0A7J9HVM0_9ROSI</name>
<dbReference type="Proteomes" id="UP000593560">
    <property type="component" value="Unassembled WGS sequence"/>
</dbReference>
<protein>
    <submittedName>
        <fullName evidence="1">Uncharacterized protein</fullName>
    </submittedName>
</protein>
<comment type="caution">
    <text evidence="1">The sequence shown here is derived from an EMBL/GenBank/DDBJ whole genome shotgun (WGS) entry which is preliminary data.</text>
</comment>
<evidence type="ECO:0000313" key="1">
    <source>
        <dbReference type="EMBL" id="MBA0813897.1"/>
    </source>
</evidence>
<proteinExistence type="predicted"/>
<reference evidence="1 2" key="1">
    <citation type="journal article" date="2019" name="Genome Biol. Evol.">
        <title>Insights into the evolution of the New World diploid cottons (Gossypium, subgenus Houzingenia) based on genome sequencing.</title>
        <authorList>
            <person name="Grover C.E."/>
            <person name="Arick M.A. 2nd"/>
            <person name="Thrash A."/>
            <person name="Conover J.L."/>
            <person name="Sanders W.S."/>
            <person name="Peterson D.G."/>
            <person name="Frelichowski J.E."/>
            <person name="Scheffler J.A."/>
            <person name="Scheffler B.E."/>
            <person name="Wendel J.F."/>
        </authorList>
    </citation>
    <scope>NUCLEOTIDE SEQUENCE [LARGE SCALE GENOMIC DNA]</scope>
    <source>
        <strain evidence="1">0</strain>
        <tissue evidence="1">Leaf</tissue>
    </source>
</reference>
<sequence>MPSAVPETLTSLFWHHCQLGSQCSWYT</sequence>
<keyword evidence="2" id="KW-1185">Reference proteome</keyword>
<accession>A0A7J9HVM0</accession>
<organism evidence="1 2">
    <name type="scientific">Gossypium harknessii</name>
    <dbReference type="NCBI Taxonomy" id="34285"/>
    <lineage>
        <taxon>Eukaryota</taxon>
        <taxon>Viridiplantae</taxon>
        <taxon>Streptophyta</taxon>
        <taxon>Embryophyta</taxon>
        <taxon>Tracheophyta</taxon>
        <taxon>Spermatophyta</taxon>
        <taxon>Magnoliopsida</taxon>
        <taxon>eudicotyledons</taxon>
        <taxon>Gunneridae</taxon>
        <taxon>Pentapetalae</taxon>
        <taxon>rosids</taxon>
        <taxon>malvids</taxon>
        <taxon>Malvales</taxon>
        <taxon>Malvaceae</taxon>
        <taxon>Malvoideae</taxon>
        <taxon>Gossypium</taxon>
    </lineage>
</organism>
<dbReference type="EMBL" id="JABFAD010000011">
    <property type="protein sequence ID" value="MBA0813897.1"/>
    <property type="molecule type" value="Genomic_DNA"/>
</dbReference>
<dbReference type="AlphaFoldDB" id="A0A7J9HVM0"/>
<gene>
    <name evidence="1" type="ORF">Gohar_027715</name>
</gene>
<evidence type="ECO:0000313" key="2">
    <source>
        <dbReference type="Proteomes" id="UP000593560"/>
    </source>
</evidence>